<dbReference type="Proteomes" id="UP000295558">
    <property type="component" value="Unassembled WGS sequence"/>
</dbReference>
<protein>
    <submittedName>
        <fullName evidence="2">Toxin ETX/toxin MTX2</fullName>
    </submittedName>
</protein>
<accession>A0A4R6ZH71</accession>
<dbReference type="EMBL" id="SNZK01000012">
    <property type="protein sequence ID" value="TDR51538.1"/>
    <property type="molecule type" value="Genomic_DNA"/>
</dbReference>
<comment type="caution">
    <text evidence="2">The sequence shown here is derived from an EMBL/GenBank/DDBJ whole genome shotgun (WGS) entry which is preliminary data.</text>
</comment>
<dbReference type="Pfam" id="PF03318">
    <property type="entry name" value="ETX_MTX2"/>
    <property type="match status" value="1"/>
</dbReference>
<keyword evidence="3" id="KW-1185">Reference proteome</keyword>
<dbReference type="Gene3D" id="2.170.15.10">
    <property type="entry name" value="Proaerolysin, chain A, domain 3"/>
    <property type="match status" value="1"/>
</dbReference>
<evidence type="ECO:0000313" key="3">
    <source>
        <dbReference type="Proteomes" id="UP000295558"/>
    </source>
</evidence>
<dbReference type="RefSeq" id="WP_166666126.1">
    <property type="nucleotide sequence ID" value="NZ_SNZK01000012.1"/>
</dbReference>
<sequence length="321" mass="35397">MKKIKYKVSLFLLITTISAGSFSLTPPVEASAQSMFNIKEIPIITNVSDALNQVGYSYYQANLAGTKQSGMYTLSRAPKNVSTNMDLDIDSDSVHYDLRANDVAPEYVGENVFHNDSPMEQTYSTTTYSKAITETTSTTTTKGFTVGGDGKKFSIPLVFSEGLNAMAQFNSSKSEATTNSVARTLTVPPQQVKVPAHKTYVAVVNLERKVFRGSLSYKAIGTNLRTNITATGMWVSWYGNPSTRTFNFNNRTGDLWNKISFSEQNKVRGITMNSGSNSIKIDGQANVESVVGSKLTVRIYDKDTQKLMKTMELPVISRDKR</sequence>
<name>A0A4R6ZH71_9LIST</name>
<feature type="chain" id="PRO_5038796899" evidence="1">
    <location>
        <begin position="31"/>
        <end position="321"/>
    </location>
</feature>
<evidence type="ECO:0000313" key="2">
    <source>
        <dbReference type="EMBL" id="TDR51538.1"/>
    </source>
</evidence>
<dbReference type="SUPFAM" id="SSF56973">
    <property type="entry name" value="Aerolisin/ETX pore-forming domain"/>
    <property type="match status" value="1"/>
</dbReference>
<feature type="signal peptide" evidence="1">
    <location>
        <begin position="1"/>
        <end position="30"/>
    </location>
</feature>
<evidence type="ECO:0000256" key="1">
    <source>
        <dbReference type="SAM" id="SignalP"/>
    </source>
</evidence>
<organism evidence="2 3">
    <name type="scientific">Listeria rocourtiae</name>
    <dbReference type="NCBI Taxonomy" id="647910"/>
    <lineage>
        <taxon>Bacteria</taxon>
        <taxon>Bacillati</taxon>
        <taxon>Bacillota</taxon>
        <taxon>Bacilli</taxon>
        <taxon>Bacillales</taxon>
        <taxon>Listeriaceae</taxon>
        <taxon>Listeria</taxon>
    </lineage>
</organism>
<dbReference type="InterPro" id="IPR004991">
    <property type="entry name" value="Aerolysin-like"/>
</dbReference>
<dbReference type="AlphaFoldDB" id="A0A4R6ZH71"/>
<dbReference type="CDD" id="cd20223">
    <property type="entry name" value="PFM_epsilon-toxin-like"/>
    <property type="match status" value="1"/>
</dbReference>
<reference evidence="2 3" key="1">
    <citation type="submission" date="2019-03" db="EMBL/GenBank/DDBJ databases">
        <title>Genomic Encyclopedia of Type Strains, Phase III (KMG-III): the genomes of soil and plant-associated and newly described type strains.</title>
        <authorList>
            <person name="Whitman W."/>
        </authorList>
    </citation>
    <scope>NUCLEOTIDE SEQUENCE [LARGE SCALE GENOMIC DNA]</scope>
    <source>
        <strain evidence="2 3">CECT 7972</strain>
    </source>
</reference>
<proteinExistence type="predicted"/>
<gene>
    <name evidence="2" type="ORF">DFP96_11224</name>
</gene>
<keyword evidence="1" id="KW-0732">Signal</keyword>